<proteinExistence type="predicted"/>
<dbReference type="Proteomes" id="UP001500630">
    <property type="component" value="Unassembled WGS sequence"/>
</dbReference>
<evidence type="ECO:0000313" key="1">
    <source>
        <dbReference type="EMBL" id="GAA3588362.1"/>
    </source>
</evidence>
<evidence type="ECO:0000313" key="2">
    <source>
        <dbReference type="Proteomes" id="UP001500630"/>
    </source>
</evidence>
<accession>A0ABP6YRG3</accession>
<sequence length="128" mass="14308">MCAPWQLKLRSGRVIRLTDARMFEYPKEKRSGRAAFALSPHGSQAAYFRVRTGAGGGASPALHANANGLLWDRANHLDLLTRAATKDGEVWRWRRASEGMRLLDTFVFLKSELSTDDEIDVISGVLDY</sequence>
<name>A0ABP6YRG3_9ACTN</name>
<keyword evidence="2" id="KW-1185">Reference proteome</keyword>
<organism evidence="1 2">
    <name type="scientific">Nonomuraea rosea</name>
    <dbReference type="NCBI Taxonomy" id="638574"/>
    <lineage>
        <taxon>Bacteria</taxon>
        <taxon>Bacillati</taxon>
        <taxon>Actinomycetota</taxon>
        <taxon>Actinomycetes</taxon>
        <taxon>Streptosporangiales</taxon>
        <taxon>Streptosporangiaceae</taxon>
        <taxon>Nonomuraea</taxon>
    </lineage>
</organism>
<comment type="caution">
    <text evidence="1">The sequence shown here is derived from an EMBL/GenBank/DDBJ whole genome shotgun (WGS) entry which is preliminary data.</text>
</comment>
<gene>
    <name evidence="1" type="ORF">GCM10022419_083370</name>
</gene>
<reference evidence="2" key="1">
    <citation type="journal article" date="2019" name="Int. J. Syst. Evol. Microbiol.">
        <title>The Global Catalogue of Microorganisms (GCM) 10K type strain sequencing project: providing services to taxonomists for standard genome sequencing and annotation.</title>
        <authorList>
            <consortium name="The Broad Institute Genomics Platform"/>
            <consortium name="The Broad Institute Genome Sequencing Center for Infectious Disease"/>
            <person name="Wu L."/>
            <person name="Ma J."/>
        </authorList>
    </citation>
    <scope>NUCLEOTIDE SEQUENCE [LARGE SCALE GENOMIC DNA]</scope>
    <source>
        <strain evidence="2">JCM 17326</strain>
    </source>
</reference>
<protein>
    <submittedName>
        <fullName evidence="1">Uncharacterized protein</fullName>
    </submittedName>
</protein>
<dbReference type="EMBL" id="BAABDQ010000024">
    <property type="protein sequence ID" value="GAA3588362.1"/>
    <property type="molecule type" value="Genomic_DNA"/>
</dbReference>